<dbReference type="Proteomes" id="UP000427769">
    <property type="component" value="Chromosome"/>
</dbReference>
<accession>A0A5K7YXM1</accession>
<keyword evidence="1" id="KW-0812">Transmembrane</keyword>
<feature type="transmembrane region" description="Helical" evidence="1">
    <location>
        <begin position="90"/>
        <end position="113"/>
    </location>
</feature>
<evidence type="ECO:0000256" key="1">
    <source>
        <dbReference type="SAM" id="Phobius"/>
    </source>
</evidence>
<dbReference type="EMBL" id="AP021875">
    <property type="protein sequence ID" value="BBO73358.1"/>
    <property type="molecule type" value="Genomic_DNA"/>
</dbReference>
<reference evidence="3 4" key="1">
    <citation type="submission" date="2019-11" db="EMBL/GenBank/DDBJ databases">
        <title>Comparative genomics of hydrocarbon-degrading Desulfosarcina strains.</title>
        <authorList>
            <person name="Watanabe M."/>
            <person name="Kojima H."/>
            <person name="Fukui M."/>
        </authorList>
    </citation>
    <scope>NUCLEOTIDE SEQUENCE [LARGE SCALE GENOMIC DNA]</scope>
    <source>
        <strain evidence="3 4">PP31</strain>
    </source>
</reference>
<dbReference type="RefSeq" id="WP_155302472.1">
    <property type="nucleotide sequence ID" value="NZ_AP021875.1"/>
</dbReference>
<proteinExistence type="predicted"/>
<dbReference type="InterPro" id="IPR041916">
    <property type="entry name" value="Anti_sigma_zinc_sf"/>
</dbReference>
<gene>
    <name evidence="3" type="ORF">DSCW_07750</name>
</gene>
<evidence type="ECO:0000313" key="4">
    <source>
        <dbReference type="Proteomes" id="UP000427769"/>
    </source>
</evidence>
<keyword evidence="4" id="KW-1185">Reference proteome</keyword>
<dbReference type="Pfam" id="PF13490">
    <property type="entry name" value="zf-HC2"/>
    <property type="match status" value="1"/>
</dbReference>
<feature type="domain" description="Putative zinc-finger" evidence="2">
    <location>
        <begin position="12"/>
        <end position="41"/>
    </location>
</feature>
<keyword evidence="1" id="KW-0472">Membrane</keyword>
<keyword evidence="1" id="KW-1133">Transmembrane helix</keyword>
<dbReference type="KEGG" id="dwd:DSCW_07750"/>
<dbReference type="AlphaFoldDB" id="A0A5K7YXM1"/>
<dbReference type="OrthoDB" id="5421417at2"/>
<evidence type="ECO:0000313" key="3">
    <source>
        <dbReference type="EMBL" id="BBO73358.1"/>
    </source>
</evidence>
<sequence>MTNIQSNGCDDALLVRYLDGDLDNDEKKWMEDHLQCCKTCRRQLAFFSDFSQDFRDHVQRQTDQVDFTPIEKEAINKALRQRYHKRGPSSFFASLKFAVPAAAVACLLLFFGYTRFMVDHGPAQPSAIINSFTGSMTSVMIFETPETRQTILWYNEEPDTESEHNAT</sequence>
<organism evidence="3 4">
    <name type="scientific">Desulfosarcina widdelii</name>
    <dbReference type="NCBI Taxonomy" id="947919"/>
    <lineage>
        <taxon>Bacteria</taxon>
        <taxon>Pseudomonadati</taxon>
        <taxon>Thermodesulfobacteriota</taxon>
        <taxon>Desulfobacteria</taxon>
        <taxon>Desulfobacterales</taxon>
        <taxon>Desulfosarcinaceae</taxon>
        <taxon>Desulfosarcina</taxon>
    </lineage>
</organism>
<protein>
    <recommendedName>
        <fullName evidence="2">Putative zinc-finger domain-containing protein</fullName>
    </recommendedName>
</protein>
<dbReference type="InterPro" id="IPR027383">
    <property type="entry name" value="Znf_put"/>
</dbReference>
<name>A0A5K7YXM1_9BACT</name>
<dbReference type="Gene3D" id="1.10.10.1320">
    <property type="entry name" value="Anti-sigma factor, zinc-finger domain"/>
    <property type="match status" value="1"/>
</dbReference>
<evidence type="ECO:0000259" key="2">
    <source>
        <dbReference type="Pfam" id="PF13490"/>
    </source>
</evidence>